<keyword evidence="3" id="KW-0687">Ribonucleoprotein</keyword>
<reference evidence="5 6" key="1">
    <citation type="submission" date="2024-02" db="EMBL/GenBank/DDBJ databases">
        <title>First draft genome assembly of two strains of Seiridium cardinale.</title>
        <authorList>
            <person name="Emiliani G."/>
            <person name="Scali E."/>
        </authorList>
    </citation>
    <scope>NUCLEOTIDE SEQUENCE [LARGE SCALE GENOMIC DNA]</scope>
    <source>
        <strain evidence="5 6">BM-138-000479</strain>
    </source>
</reference>
<protein>
    <recommendedName>
        <fullName evidence="7">Ribosomal protein S21</fullName>
    </recommendedName>
</protein>
<dbReference type="InterPro" id="IPR052837">
    <property type="entry name" value="Mitoribosomal_bS21"/>
</dbReference>
<gene>
    <name evidence="5" type="ORF">SCAR479_04632</name>
</gene>
<dbReference type="PANTHER" id="PTHR41237:SF1">
    <property type="entry name" value="SMALL RIBOSOMAL SUBUNIT PROTEIN BS21M"/>
    <property type="match status" value="1"/>
</dbReference>
<feature type="region of interest" description="Disordered" evidence="4">
    <location>
        <begin position="144"/>
        <end position="193"/>
    </location>
</feature>
<comment type="caution">
    <text evidence="5">The sequence shown here is derived from an EMBL/GenBank/DDBJ whole genome shotgun (WGS) entry which is preliminary data.</text>
</comment>
<name>A0ABR2XY56_9PEZI</name>
<keyword evidence="2" id="KW-0689">Ribosomal protein</keyword>
<dbReference type="PANTHER" id="PTHR41237">
    <property type="entry name" value="37S RIBOSOMAL PROTEIN MRP21, MITOCHONDRIAL"/>
    <property type="match status" value="1"/>
</dbReference>
<evidence type="ECO:0000256" key="3">
    <source>
        <dbReference type="ARBA" id="ARBA00023274"/>
    </source>
</evidence>
<dbReference type="EMBL" id="JARVKM010000015">
    <property type="protein sequence ID" value="KAK9778610.1"/>
    <property type="molecule type" value="Genomic_DNA"/>
</dbReference>
<dbReference type="InterPro" id="IPR001911">
    <property type="entry name" value="Ribosomal_bS21"/>
</dbReference>
<evidence type="ECO:0000256" key="4">
    <source>
        <dbReference type="SAM" id="MobiDB-lite"/>
    </source>
</evidence>
<evidence type="ECO:0000313" key="5">
    <source>
        <dbReference type="EMBL" id="KAK9778610.1"/>
    </source>
</evidence>
<dbReference type="Pfam" id="PF01165">
    <property type="entry name" value="Ribosomal_S21"/>
    <property type="match status" value="1"/>
</dbReference>
<dbReference type="Proteomes" id="UP001465668">
    <property type="component" value="Unassembled WGS sequence"/>
</dbReference>
<evidence type="ECO:0008006" key="7">
    <source>
        <dbReference type="Google" id="ProtNLM"/>
    </source>
</evidence>
<organism evidence="5 6">
    <name type="scientific">Seiridium cardinale</name>
    <dbReference type="NCBI Taxonomy" id="138064"/>
    <lineage>
        <taxon>Eukaryota</taxon>
        <taxon>Fungi</taxon>
        <taxon>Dikarya</taxon>
        <taxon>Ascomycota</taxon>
        <taxon>Pezizomycotina</taxon>
        <taxon>Sordariomycetes</taxon>
        <taxon>Xylariomycetidae</taxon>
        <taxon>Amphisphaeriales</taxon>
        <taxon>Sporocadaceae</taxon>
        <taxon>Seiridium</taxon>
    </lineage>
</organism>
<feature type="compositionally biased region" description="Polar residues" evidence="4">
    <location>
        <begin position="154"/>
        <end position="165"/>
    </location>
</feature>
<accession>A0ABR2XY56</accession>
<sequence>MPGSGDVAGKSASVIQMLGTREARSLAGGVKATGKWTAESRISSADEIPIHLSIRGSYDFGAWIGLIEPQLPNSLETAQFQPANMATELGRVANAALRSARISSRVPRSLISAPSSKQGPSVTLISSFQCLSINSTQQRYQSAWASPARAGRTQDASDSNITKPKTASRRAWQRPTTPEIPDPDSTLPAPALDDTDMVRDTQFSIGDLTSGKNFDELSHMTTKYPDIRCVPRTGRSIQVGKGADAARSFRLLNMQCAANRVKGDFQSQRFHERPGLKRKRLKGERWRKRFMKAFKHTCKRVDELRRQGW</sequence>
<evidence type="ECO:0000313" key="6">
    <source>
        <dbReference type="Proteomes" id="UP001465668"/>
    </source>
</evidence>
<evidence type="ECO:0000256" key="1">
    <source>
        <dbReference type="ARBA" id="ARBA00006640"/>
    </source>
</evidence>
<proteinExistence type="inferred from homology"/>
<comment type="similarity">
    <text evidence="1">Belongs to the bacterial ribosomal protein bS21 family.</text>
</comment>
<keyword evidence="6" id="KW-1185">Reference proteome</keyword>
<evidence type="ECO:0000256" key="2">
    <source>
        <dbReference type="ARBA" id="ARBA00022980"/>
    </source>
</evidence>